<comment type="similarity">
    <text evidence="2">Belongs to the bacterial solute-binding protein 1 family.</text>
</comment>
<dbReference type="RefSeq" id="WP_149425851.1">
    <property type="nucleotide sequence ID" value="NZ_CP022579.1"/>
</dbReference>
<evidence type="ECO:0000256" key="4">
    <source>
        <dbReference type="ARBA" id="ARBA00017470"/>
    </source>
</evidence>
<evidence type="ECO:0000256" key="5">
    <source>
        <dbReference type="ARBA" id="ARBA00022448"/>
    </source>
</evidence>
<protein>
    <recommendedName>
        <fullName evidence="4">sn-glycerol-3-phosphate-binding periplasmic protein UgpB</fullName>
    </recommendedName>
</protein>
<dbReference type="GO" id="GO:0042597">
    <property type="term" value="C:periplasmic space"/>
    <property type="evidence" value="ECO:0007669"/>
    <property type="project" value="UniProtKB-SubCell"/>
</dbReference>
<dbReference type="SUPFAM" id="SSF53850">
    <property type="entry name" value="Periplasmic binding protein-like II"/>
    <property type="match status" value="1"/>
</dbReference>
<evidence type="ECO:0000256" key="1">
    <source>
        <dbReference type="ARBA" id="ARBA00004418"/>
    </source>
</evidence>
<evidence type="ECO:0000313" key="9">
    <source>
        <dbReference type="EMBL" id="QEL65749.1"/>
    </source>
</evidence>
<name>A0A5C1EAT8_9RHOO</name>
<feature type="signal peptide" evidence="8">
    <location>
        <begin position="1"/>
        <end position="23"/>
    </location>
</feature>
<dbReference type="KEGG" id="otr:OTERR_22730"/>
<evidence type="ECO:0000256" key="2">
    <source>
        <dbReference type="ARBA" id="ARBA00008520"/>
    </source>
</evidence>
<keyword evidence="7" id="KW-0574">Periplasm</keyword>
<dbReference type="PANTHER" id="PTHR43649">
    <property type="entry name" value="ARABINOSE-BINDING PROTEIN-RELATED"/>
    <property type="match status" value="1"/>
</dbReference>
<dbReference type="InterPro" id="IPR006061">
    <property type="entry name" value="SBP_1_CS"/>
</dbReference>
<organism evidence="9 10">
    <name type="scientific">Oryzomicrobium terrae</name>
    <dbReference type="NCBI Taxonomy" id="1735038"/>
    <lineage>
        <taxon>Bacteria</taxon>
        <taxon>Pseudomonadati</taxon>
        <taxon>Pseudomonadota</taxon>
        <taxon>Betaproteobacteria</taxon>
        <taxon>Rhodocyclales</taxon>
        <taxon>Rhodocyclaceae</taxon>
        <taxon>Oryzomicrobium</taxon>
    </lineage>
</organism>
<sequence length="420" mass="45409">MPHFRRTLVAATLLGSVAAPAFAVTEIPLSHQLDEARIARLQEVVDRFNNSQKDYHVVPVRRSEQDAPAVLNLAVSEDISLFSANRGGFRPIADVMKEAKERMDTSSFLADYRGPLTEGNKLMALPVAFATPVLYYNKAAFKKAGLNPDQPPKTWWEVQNAAGKLVDAGSSCAYTTSWPAWVLIENASARNGAPAATASGTFAFNGLAQVKQIALLTTWYKSKYFTYFGRRNEADAKFAAGECGMLTSGSDIYATLKSDSKVDLGVAPMPYFDDAYGAPQRTLAGGGSLWIGAGKKAAEYKGAAKFVSFITAPDMQIELAKAGGFLPLSDTAWKAARSKLLKDDLVNQEVAHATLAGRADKDAIPARISFHPQVRLIVEEELEAVWKELKTPKEALDTAVARANAVVRGLPKGKLALLLK</sequence>
<evidence type="ECO:0000256" key="7">
    <source>
        <dbReference type="ARBA" id="ARBA00022764"/>
    </source>
</evidence>
<dbReference type="PANTHER" id="PTHR43649:SF31">
    <property type="entry name" value="SN-GLYCEROL-3-PHOSPHATE-BINDING PERIPLASMIC PROTEIN UGPB"/>
    <property type="match status" value="1"/>
</dbReference>
<dbReference type="EMBL" id="CP022579">
    <property type="protein sequence ID" value="QEL65749.1"/>
    <property type="molecule type" value="Genomic_DNA"/>
</dbReference>
<dbReference type="AlphaFoldDB" id="A0A5C1EAT8"/>
<comment type="subunit">
    <text evidence="3">The complex is composed of two ATP-binding proteins (UgpC), two transmembrane proteins (UgpA and UgpE) and a solute-binding protein (UgpB).</text>
</comment>
<feature type="chain" id="PRO_5023051143" description="sn-glycerol-3-phosphate-binding periplasmic protein UgpB" evidence="8">
    <location>
        <begin position="24"/>
        <end position="420"/>
    </location>
</feature>
<proteinExistence type="inferred from homology"/>
<keyword evidence="5" id="KW-0813">Transport</keyword>
<evidence type="ECO:0000256" key="6">
    <source>
        <dbReference type="ARBA" id="ARBA00022729"/>
    </source>
</evidence>
<dbReference type="GO" id="GO:0055085">
    <property type="term" value="P:transmembrane transport"/>
    <property type="evidence" value="ECO:0007669"/>
    <property type="project" value="InterPro"/>
</dbReference>
<gene>
    <name evidence="9" type="primary">ugpB</name>
    <name evidence="9" type="ORF">OTERR_22730</name>
</gene>
<comment type="subcellular location">
    <subcellularLocation>
        <location evidence="1">Periplasm</location>
    </subcellularLocation>
</comment>
<dbReference type="PROSITE" id="PS01037">
    <property type="entry name" value="SBP_BACTERIAL_1"/>
    <property type="match status" value="1"/>
</dbReference>
<evidence type="ECO:0000313" key="10">
    <source>
        <dbReference type="Proteomes" id="UP000323671"/>
    </source>
</evidence>
<dbReference type="InterPro" id="IPR006059">
    <property type="entry name" value="SBP"/>
</dbReference>
<reference evidence="9 10" key="1">
    <citation type="submission" date="2017-07" db="EMBL/GenBank/DDBJ databases">
        <title>Complete genome sequence of Oryzomicrobium terrae TPP412.</title>
        <authorList>
            <person name="Chiu L.-W."/>
            <person name="Lo K.-J."/>
            <person name="Tsai Y.-M."/>
            <person name="Lin S.-S."/>
            <person name="Kuo C.-H."/>
            <person name="Liu C.-T."/>
        </authorList>
    </citation>
    <scope>NUCLEOTIDE SEQUENCE [LARGE SCALE GENOMIC DNA]</scope>
    <source>
        <strain evidence="9 10">TPP412</strain>
    </source>
</reference>
<keyword evidence="10" id="KW-1185">Reference proteome</keyword>
<evidence type="ECO:0000256" key="8">
    <source>
        <dbReference type="SAM" id="SignalP"/>
    </source>
</evidence>
<evidence type="ECO:0000256" key="3">
    <source>
        <dbReference type="ARBA" id="ARBA00011557"/>
    </source>
</evidence>
<dbReference type="InterPro" id="IPR050490">
    <property type="entry name" value="Bact_solute-bd_prot1"/>
</dbReference>
<keyword evidence="6 8" id="KW-0732">Signal</keyword>
<dbReference type="Gene3D" id="3.40.190.10">
    <property type="entry name" value="Periplasmic binding protein-like II"/>
    <property type="match status" value="2"/>
</dbReference>
<dbReference type="Pfam" id="PF13416">
    <property type="entry name" value="SBP_bac_8"/>
    <property type="match status" value="1"/>
</dbReference>
<accession>A0A5C1EAT8</accession>
<dbReference type="Proteomes" id="UP000323671">
    <property type="component" value="Chromosome"/>
</dbReference>